<comment type="caution">
    <text evidence="1">The sequence shown here is derived from an EMBL/GenBank/DDBJ whole genome shotgun (WGS) entry which is preliminary data.</text>
</comment>
<dbReference type="PATRIC" id="fig|1354303.4.peg.2611"/>
<organism evidence="1 2">
    <name type="scientific">Psychrobacter aquaticus CMS 56</name>
    <dbReference type="NCBI Taxonomy" id="1354303"/>
    <lineage>
        <taxon>Bacteria</taxon>
        <taxon>Pseudomonadati</taxon>
        <taxon>Pseudomonadota</taxon>
        <taxon>Gammaproteobacteria</taxon>
        <taxon>Moraxellales</taxon>
        <taxon>Moraxellaceae</taxon>
        <taxon>Psychrobacter</taxon>
    </lineage>
</organism>
<reference evidence="1 2" key="1">
    <citation type="journal article" date="2013" name="Genome Announc.">
        <title>Draft Genome Sequence of Psychrobacter aquaticus Strain CMS 56T, Isolated from a Cyanobacterial Mat Sample Collected from Water Bodies in the McMurdo Dry Valley Region of Antarctica.</title>
        <authorList>
            <person name="Reddy G.S."/>
            <person name="Ara S."/>
            <person name="Singh A."/>
            <person name="Kumar Pinnaka A."/>
            <person name="Shivaji S."/>
        </authorList>
    </citation>
    <scope>NUCLEOTIDE SEQUENCE [LARGE SCALE GENOMIC DNA]</scope>
    <source>
        <strain evidence="1 2">CMS 56</strain>
    </source>
</reference>
<dbReference type="EMBL" id="AUSW01000035">
    <property type="protein sequence ID" value="ERL54505.1"/>
    <property type="molecule type" value="Genomic_DNA"/>
</dbReference>
<keyword evidence="2" id="KW-1185">Reference proteome</keyword>
<dbReference type="AlphaFoldDB" id="U4T241"/>
<proteinExistence type="predicted"/>
<evidence type="ECO:0000313" key="2">
    <source>
        <dbReference type="Proteomes" id="UP000016761"/>
    </source>
</evidence>
<name>U4T241_9GAMM</name>
<sequence length="46" mass="5234">MHQKRADVPLAVFIKHFLIGIFGSAQIRALPLARYVLGRIIHHSQN</sequence>
<accession>U4T241</accession>
<gene>
    <name evidence="1" type="ORF">M917_2653</name>
</gene>
<protein>
    <submittedName>
        <fullName evidence="1">Uncharacterized protein</fullName>
    </submittedName>
</protein>
<dbReference type="Proteomes" id="UP000016761">
    <property type="component" value="Unassembled WGS sequence"/>
</dbReference>
<evidence type="ECO:0000313" key="1">
    <source>
        <dbReference type="EMBL" id="ERL54505.1"/>
    </source>
</evidence>